<evidence type="ECO:0008006" key="7">
    <source>
        <dbReference type="Google" id="ProtNLM"/>
    </source>
</evidence>
<evidence type="ECO:0000313" key="6">
    <source>
        <dbReference type="Proteomes" id="UP000004816"/>
    </source>
</evidence>
<protein>
    <recommendedName>
        <fullName evidence="7">Transcriptional regulator</fullName>
    </recommendedName>
</protein>
<evidence type="ECO:0000313" key="5">
    <source>
        <dbReference type="EMBL" id="EFV13978.2"/>
    </source>
</evidence>
<organism evidence="5 6">
    <name type="scientific">Segniliparus rugosus (strain ATCC BAA-974 / DSM 45345 / CCUG 50838 / CIP 108380 / JCM 13579 / CDC 945)</name>
    <dbReference type="NCBI Taxonomy" id="679197"/>
    <lineage>
        <taxon>Bacteria</taxon>
        <taxon>Bacillati</taxon>
        <taxon>Actinomycetota</taxon>
        <taxon>Actinomycetes</taxon>
        <taxon>Mycobacteriales</taxon>
        <taxon>Segniliparaceae</taxon>
        <taxon>Segniliparus</taxon>
    </lineage>
</organism>
<dbReference type="EMBL" id="ACZI02000003">
    <property type="protein sequence ID" value="EFV13978.2"/>
    <property type="molecule type" value="Genomic_DNA"/>
</dbReference>
<comment type="similarity">
    <text evidence="1">Belongs to the BlaI transcriptional regulatory family.</text>
</comment>
<evidence type="ECO:0000256" key="4">
    <source>
        <dbReference type="ARBA" id="ARBA00023163"/>
    </source>
</evidence>
<sequence length="122" mass="13583">MERLWASATPLTVRQVHEELAADRDLAYTTVMTVLQRLARKRLVIQRREDRAHRYSPAQPREDMVAALLVDALGQAPDSSVRTAALVRFIGQVTPGEALAMQEALRQQQELDPPVANGAGER</sequence>
<keyword evidence="4" id="KW-0804">Transcription</keyword>
<dbReference type="STRING" id="679197.HMPREF9336_01171"/>
<evidence type="ECO:0000256" key="2">
    <source>
        <dbReference type="ARBA" id="ARBA00023015"/>
    </source>
</evidence>
<dbReference type="eggNOG" id="COG3682">
    <property type="taxonomic scope" value="Bacteria"/>
</dbReference>
<dbReference type="Gene3D" id="1.10.10.10">
    <property type="entry name" value="Winged helix-like DNA-binding domain superfamily/Winged helix DNA-binding domain"/>
    <property type="match status" value="1"/>
</dbReference>
<proteinExistence type="inferred from homology"/>
<keyword evidence="3" id="KW-0238">DNA-binding</keyword>
<dbReference type="AlphaFoldDB" id="E5XNV0"/>
<name>E5XNV0_SEGRC</name>
<dbReference type="SUPFAM" id="SSF46785">
    <property type="entry name" value="Winged helix' DNA-binding domain"/>
    <property type="match status" value="1"/>
</dbReference>
<gene>
    <name evidence="5" type="ORF">HMPREF9336_01171</name>
</gene>
<dbReference type="Pfam" id="PF03965">
    <property type="entry name" value="Penicillinase_R"/>
    <property type="match status" value="1"/>
</dbReference>
<reference evidence="5 6" key="1">
    <citation type="journal article" date="2011" name="Stand. Genomic Sci.">
        <title>High quality draft genome sequence of Segniliparus rugosus CDC 945(T)= (ATCC BAA-974(T)).</title>
        <authorList>
            <person name="Earl A.M."/>
            <person name="Desjardins C.A."/>
            <person name="Fitzgerald M.G."/>
            <person name="Arachchi H.M."/>
            <person name="Zeng Q."/>
            <person name="Mehta T."/>
            <person name="Griggs A."/>
            <person name="Birren B.W."/>
            <person name="Toney N.C."/>
            <person name="Carr J."/>
            <person name="Posey J."/>
            <person name="Butler W.R."/>
        </authorList>
    </citation>
    <scope>NUCLEOTIDE SEQUENCE [LARGE SCALE GENOMIC DNA]</scope>
    <source>
        <strain evidence="6">ATCC BAA-974 / DSM 45345 / CCUG 50838 / CIP 108380 / JCM 13579 / CDC 945</strain>
    </source>
</reference>
<dbReference type="InterPro" id="IPR036390">
    <property type="entry name" value="WH_DNA-bd_sf"/>
</dbReference>
<dbReference type="Gene3D" id="6.10.140.850">
    <property type="match status" value="1"/>
</dbReference>
<dbReference type="Proteomes" id="UP000004816">
    <property type="component" value="Unassembled WGS sequence"/>
</dbReference>
<dbReference type="GO" id="GO:0003677">
    <property type="term" value="F:DNA binding"/>
    <property type="evidence" value="ECO:0007669"/>
    <property type="project" value="UniProtKB-KW"/>
</dbReference>
<accession>E5XNV0</accession>
<keyword evidence="2" id="KW-0805">Transcription regulation</keyword>
<evidence type="ECO:0000256" key="3">
    <source>
        <dbReference type="ARBA" id="ARBA00023125"/>
    </source>
</evidence>
<dbReference type="HOGENOM" id="CLU_119090_1_0_11"/>
<evidence type="ECO:0000256" key="1">
    <source>
        <dbReference type="ARBA" id="ARBA00011046"/>
    </source>
</evidence>
<comment type="caution">
    <text evidence="5">The sequence shown here is derived from an EMBL/GenBank/DDBJ whole genome shotgun (WGS) entry which is preliminary data.</text>
</comment>
<keyword evidence="6" id="KW-1185">Reference proteome</keyword>
<dbReference type="GO" id="GO:0045892">
    <property type="term" value="P:negative regulation of DNA-templated transcription"/>
    <property type="evidence" value="ECO:0007669"/>
    <property type="project" value="InterPro"/>
</dbReference>
<dbReference type="InterPro" id="IPR036388">
    <property type="entry name" value="WH-like_DNA-bd_sf"/>
</dbReference>
<dbReference type="InterPro" id="IPR005650">
    <property type="entry name" value="BlaI_family"/>
</dbReference>